<dbReference type="NCBIfam" id="NF047498">
    <property type="entry name" value="LIC_12616_fam"/>
    <property type="match status" value="1"/>
</dbReference>
<name>A0A8S5TXW5_9CAUD</name>
<proteinExistence type="predicted"/>
<dbReference type="Pfam" id="PF23961">
    <property type="entry name" value="Phage_tail_terminator_9"/>
    <property type="match status" value="1"/>
</dbReference>
<dbReference type="InterPro" id="IPR057087">
    <property type="entry name" value="Gp12-like"/>
</dbReference>
<dbReference type="EMBL" id="BK015958">
    <property type="protein sequence ID" value="DAF87041.1"/>
    <property type="molecule type" value="Genomic_DNA"/>
</dbReference>
<accession>A0A8S5TXW5</accession>
<reference evidence="2" key="1">
    <citation type="journal article" date="2021" name="Proc. Natl. Acad. Sci. U.S.A.">
        <title>A Catalog of Tens of Thousands of Viruses from Human Metagenomes Reveals Hidden Associations with Chronic Diseases.</title>
        <authorList>
            <person name="Tisza M.J."/>
            <person name="Buck C.B."/>
        </authorList>
    </citation>
    <scope>NUCLEOTIDE SEQUENCE</scope>
    <source>
        <strain evidence="2">CtTn33</strain>
    </source>
</reference>
<sequence>MAGQIAAGIMAGLVQGGGMAAKLNLSQQDLYADVRAYLLLLFPECEVIQGYSNNVPLPAGAFVLMNILRETDLSTNATAYSDTEAHVSRSVEVRMQLDFYGVGAGKRVRIFANLWRDHHAADILRHCQPLYSEEPRYLPLENEAAAFEERWLLEAALNYNPTISHDQERVKTAAISLHQP</sequence>
<feature type="domain" description="Phage neck terminator protein gp12-like" evidence="1">
    <location>
        <begin position="28"/>
        <end position="175"/>
    </location>
</feature>
<evidence type="ECO:0000313" key="2">
    <source>
        <dbReference type="EMBL" id="DAF87041.1"/>
    </source>
</evidence>
<protein>
    <submittedName>
        <fullName evidence="2">Tail completion protein</fullName>
    </submittedName>
</protein>
<organism evidence="2">
    <name type="scientific">Myoviridae sp. ctTn33</name>
    <dbReference type="NCBI Taxonomy" id="2825113"/>
    <lineage>
        <taxon>Viruses</taxon>
        <taxon>Duplodnaviria</taxon>
        <taxon>Heunggongvirae</taxon>
        <taxon>Uroviricota</taxon>
        <taxon>Caudoviricetes</taxon>
    </lineage>
</organism>
<evidence type="ECO:0000259" key="1">
    <source>
        <dbReference type="Pfam" id="PF23961"/>
    </source>
</evidence>